<dbReference type="GO" id="GO:0003677">
    <property type="term" value="F:DNA binding"/>
    <property type="evidence" value="ECO:0007669"/>
    <property type="project" value="UniProtKB-KW"/>
</dbReference>
<evidence type="ECO:0000313" key="2">
    <source>
        <dbReference type="EMBL" id="MBB6227491.1"/>
    </source>
</evidence>
<dbReference type="PANTHER" id="PTHR30514:SF18">
    <property type="entry name" value="RPIR-FAMILY TRANSCRIPTIONAL REGULATOR"/>
    <property type="match status" value="1"/>
</dbReference>
<dbReference type="Gene3D" id="1.10.10.10">
    <property type="entry name" value="Winged helix-like DNA-binding domain superfamily/Winged helix DNA-binding domain"/>
    <property type="match status" value="1"/>
</dbReference>
<keyword evidence="2" id="KW-0238">DNA-binding</keyword>
<dbReference type="GO" id="GO:0003700">
    <property type="term" value="F:DNA-binding transcription factor activity"/>
    <property type="evidence" value="ECO:0007669"/>
    <property type="project" value="InterPro"/>
</dbReference>
<dbReference type="InterPro" id="IPR036388">
    <property type="entry name" value="WH-like_DNA-bd_sf"/>
</dbReference>
<accession>A0A841L7D5</accession>
<organism evidence="2 3">
    <name type="scientific">Polymorphobacter multimanifer</name>
    <dbReference type="NCBI Taxonomy" id="1070431"/>
    <lineage>
        <taxon>Bacteria</taxon>
        <taxon>Pseudomonadati</taxon>
        <taxon>Pseudomonadota</taxon>
        <taxon>Alphaproteobacteria</taxon>
        <taxon>Sphingomonadales</taxon>
        <taxon>Sphingosinicellaceae</taxon>
        <taxon>Polymorphobacter</taxon>
    </lineage>
</organism>
<reference evidence="2 3" key="1">
    <citation type="submission" date="2020-08" db="EMBL/GenBank/DDBJ databases">
        <title>Genomic Encyclopedia of Type Strains, Phase IV (KMG-IV): sequencing the most valuable type-strain genomes for metagenomic binning, comparative biology and taxonomic classification.</title>
        <authorList>
            <person name="Goeker M."/>
        </authorList>
    </citation>
    <scope>NUCLEOTIDE SEQUENCE [LARGE SCALE GENOMIC DNA]</scope>
    <source>
        <strain evidence="2 3">DSM 102189</strain>
    </source>
</reference>
<dbReference type="PANTHER" id="PTHR30514">
    <property type="entry name" value="GLUCOKINASE"/>
    <property type="match status" value="1"/>
</dbReference>
<dbReference type="PROSITE" id="PS51071">
    <property type="entry name" value="HTH_RPIR"/>
    <property type="match status" value="1"/>
</dbReference>
<dbReference type="SUPFAM" id="SSF53697">
    <property type="entry name" value="SIS domain"/>
    <property type="match status" value="1"/>
</dbReference>
<dbReference type="SUPFAM" id="SSF46689">
    <property type="entry name" value="Homeodomain-like"/>
    <property type="match status" value="1"/>
</dbReference>
<dbReference type="EMBL" id="JACIIV010000010">
    <property type="protein sequence ID" value="MBB6227491.1"/>
    <property type="molecule type" value="Genomic_DNA"/>
</dbReference>
<dbReference type="InterPro" id="IPR046348">
    <property type="entry name" value="SIS_dom_sf"/>
</dbReference>
<protein>
    <submittedName>
        <fullName evidence="2">DNA-binding MurR/RpiR family transcriptional regulator</fullName>
    </submittedName>
</protein>
<evidence type="ECO:0000313" key="3">
    <source>
        <dbReference type="Proteomes" id="UP000538147"/>
    </source>
</evidence>
<proteinExistence type="predicted"/>
<keyword evidence="3" id="KW-1185">Reference proteome</keyword>
<evidence type="ECO:0000259" key="1">
    <source>
        <dbReference type="PROSITE" id="PS51071"/>
    </source>
</evidence>
<dbReference type="AlphaFoldDB" id="A0A841L7D5"/>
<dbReference type="InterPro" id="IPR047640">
    <property type="entry name" value="RpiR-like"/>
</dbReference>
<dbReference type="RefSeq" id="WP_184198152.1">
    <property type="nucleotide sequence ID" value="NZ_BMOX01000003.1"/>
</dbReference>
<dbReference type="InterPro" id="IPR009057">
    <property type="entry name" value="Homeodomain-like_sf"/>
</dbReference>
<dbReference type="InterPro" id="IPR000281">
    <property type="entry name" value="HTH_RpiR"/>
</dbReference>
<dbReference type="Gene3D" id="3.40.50.10490">
    <property type="entry name" value="Glucose-6-phosphate isomerase like protein, domain 1"/>
    <property type="match status" value="1"/>
</dbReference>
<name>A0A841L7D5_9SPHN</name>
<comment type="caution">
    <text evidence="2">The sequence shown here is derived from an EMBL/GenBank/DDBJ whole genome shotgun (WGS) entry which is preliminary data.</text>
</comment>
<sequence length="279" mass="30119">MGARVRDRLQAGYEDYTVAERMIAGWLIDNLDRVPFETAASVGARVGVSAMTVGRFLKARGWNGLTALKEELRGDRDAPWLLARPQSPDARLQAELAAIADVYALASTPGWSDVVRLLANAGTVHVAGFQTERGLAAAFADHLSHVRGGVRSHESGAGRFPALLSEAGPEDALVLVDIRRYSRHFRVLGERAVTAGIPLIVVTDPYCPWARDLTPHILAAEVSLGHFWDMNTALASLLNLLVDDVVRAIGAERVHERLARVSGHYAEFIGFQPGGTGGN</sequence>
<dbReference type="Proteomes" id="UP000538147">
    <property type="component" value="Unassembled WGS sequence"/>
</dbReference>
<dbReference type="GO" id="GO:0097367">
    <property type="term" value="F:carbohydrate derivative binding"/>
    <property type="evidence" value="ECO:0007669"/>
    <property type="project" value="InterPro"/>
</dbReference>
<feature type="domain" description="HTH rpiR-type" evidence="1">
    <location>
        <begin position="3"/>
        <end position="79"/>
    </location>
</feature>
<dbReference type="GO" id="GO:1901135">
    <property type="term" value="P:carbohydrate derivative metabolic process"/>
    <property type="evidence" value="ECO:0007669"/>
    <property type="project" value="InterPro"/>
</dbReference>
<gene>
    <name evidence="2" type="ORF">FHS79_001657</name>
</gene>